<keyword evidence="2" id="KW-1185">Reference proteome</keyword>
<proteinExistence type="predicted"/>
<dbReference type="RefSeq" id="WP_213757079.1">
    <property type="nucleotide sequence ID" value="NZ_JAHCQH010000022.1"/>
</dbReference>
<protein>
    <submittedName>
        <fullName evidence="1">Uncharacterized protein</fullName>
    </submittedName>
</protein>
<name>A0ABS5RBF5_9HYPH</name>
<organism evidence="1 2">
    <name type="scientific">Ancylobacter radicis</name>
    <dbReference type="NCBI Taxonomy" id="2836179"/>
    <lineage>
        <taxon>Bacteria</taxon>
        <taxon>Pseudomonadati</taxon>
        <taxon>Pseudomonadota</taxon>
        <taxon>Alphaproteobacteria</taxon>
        <taxon>Hyphomicrobiales</taxon>
        <taxon>Xanthobacteraceae</taxon>
        <taxon>Ancylobacter</taxon>
    </lineage>
</organism>
<comment type="caution">
    <text evidence="1">The sequence shown here is derived from an EMBL/GenBank/DDBJ whole genome shotgun (WGS) entry which is preliminary data.</text>
</comment>
<dbReference type="Proteomes" id="UP001166585">
    <property type="component" value="Unassembled WGS sequence"/>
</dbReference>
<evidence type="ECO:0000313" key="2">
    <source>
        <dbReference type="Proteomes" id="UP001166585"/>
    </source>
</evidence>
<gene>
    <name evidence="1" type="ORF">KIP89_17920</name>
</gene>
<dbReference type="EMBL" id="JAHCQH010000022">
    <property type="protein sequence ID" value="MBS9478989.1"/>
    <property type="molecule type" value="Genomic_DNA"/>
</dbReference>
<sequence>MSDLIFATSIEIEKGRLFFKNHTIDDFGKEKKEAYRGYRPLILDQLVVAHQIACEFPEANDDERLRMELVAEDCLKTFVSMAQKEVGRDRTASADTRQGGDGAQLWHRMQDVNERQLSRLRIAQSNLVAPSRRTDAEV</sequence>
<reference evidence="1" key="1">
    <citation type="submission" date="2021-05" db="EMBL/GenBank/DDBJ databases">
        <authorList>
            <person name="Sun Q."/>
            <person name="Inoue M."/>
        </authorList>
    </citation>
    <scope>NUCLEOTIDE SEQUENCE</scope>
    <source>
        <strain evidence="1">VKM B-3255</strain>
    </source>
</reference>
<accession>A0ABS5RBF5</accession>
<evidence type="ECO:0000313" key="1">
    <source>
        <dbReference type="EMBL" id="MBS9478989.1"/>
    </source>
</evidence>